<organism evidence="1 2">
    <name type="scientific">Linderina pennispora</name>
    <dbReference type="NCBI Taxonomy" id="61395"/>
    <lineage>
        <taxon>Eukaryota</taxon>
        <taxon>Fungi</taxon>
        <taxon>Fungi incertae sedis</taxon>
        <taxon>Zoopagomycota</taxon>
        <taxon>Kickxellomycotina</taxon>
        <taxon>Kickxellomycetes</taxon>
        <taxon>Kickxellales</taxon>
        <taxon>Kickxellaceae</taxon>
        <taxon>Linderina</taxon>
    </lineage>
</organism>
<dbReference type="Proteomes" id="UP000193922">
    <property type="component" value="Unassembled WGS sequence"/>
</dbReference>
<protein>
    <submittedName>
        <fullName evidence="1">Uncharacterized protein</fullName>
    </submittedName>
</protein>
<comment type="caution">
    <text evidence="1">The sequence shown here is derived from an EMBL/GenBank/DDBJ whole genome shotgun (WGS) entry which is preliminary data.</text>
</comment>
<evidence type="ECO:0000313" key="2">
    <source>
        <dbReference type="Proteomes" id="UP000193922"/>
    </source>
</evidence>
<dbReference type="RefSeq" id="XP_040742685.1">
    <property type="nucleotide sequence ID" value="XM_040887752.1"/>
</dbReference>
<evidence type="ECO:0000313" key="1">
    <source>
        <dbReference type="EMBL" id="ORX68953.1"/>
    </source>
</evidence>
<dbReference type="EMBL" id="MCFD01000008">
    <property type="protein sequence ID" value="ORX68953.1"/>
    <property type="molecule type" value="Genomic_DNA"/>
</dbReference>
<accession>A0A1Y1W5Z7</accession>
<reference evidence="1 2" key="1">
    <citation type="submission" date="2016-07" db="EMBL/GenBank/DDBJ databases">
        <title>Pervasive Adenine N6-methylation of Active Genes in Fungi.</title>
        <authorList>
            <consortium name="DOE Joint Genome Institute"/>
            <person name="Mondo S.J."/>
            <person name="Dannebaum R.O."/>
            <person name="Kuo R.C."/>
            <person name="Labutti K."/>
            <person name="Haridas S."/>
            <person name="Kuo A."/>
            <person name="Salamov A."/>
            <person name="Ahrendt S.R."/>
            <person name="Lipzen A."/>
            <person name="Sullivan W."/>
            <person name="Andreopoulos W.B."/>
            <person name="Clum A."/>
            <person name="Lindquist E."/>
            <person name="Daum C."/>
            <person name="Ramamoorthy G.K."/>
            <person name="Gryganskyi A."/>
            <person name="Culley D."/>
            <person name="Magnuson J.K."/>
            <person name="James T.Y."/>
            <person name="O'Malley M.A."/>
            <person name="Stajich J.E."/>
            <person name="Spatafora J.W."/>
            <person name="Visel A."/>
            <person name="Grigoriev I.V."/>
        </authorList>
    </citation>
    <scope>NUCLEOTIDE SEQUENCE [LARGE SCALE GENOMIC DNA]</scope>
    <source>
        <strain evidence="1 2">ATCC 12442</strain>
    </source>
</reference>
<name>A0A1Y1W5Z7_9FUNG</name>
<proteinExistence type="predicted"/>
<sequence>MSLHWGLATTKNRFSICLLGHGGHQQQQHWSTQSAWLTTVTAATFGPTARGLMERNVNLPIALAESEFGYTRSFIARLLERARSCRLSLSTDI</sequence>
<keyword evidence="2" id="KW-1185">Reference proteome</keyword>
<dbReference type="GeneID" id="63804400"/>
<gene>
    <name evidence="1" type="ORF">DL89DRAFT_267999</name>
</gene>
<dbReference type="AlphaFoldDB" id="A0A1Y1W5Z7"/>